<comment type="caution">
    <text evidence="8">The sequence shown here is derived from an EMBL/GenBank/DDBJ whole genome shotgun (WGS) entry which is preliminary data.</text>
</comment>
<proteinExistence type="inferred from homology"/>
<evidence type="ECO:0000256" key="3">
    <source>
        <dbReference type="ARBA" id="ARBA00022989"/>
    </source>
</evidence>
<comment type="subcellular location">
    <subcellularLocation>
        <location evidence="6">Cell membrane</location>
        <topology evidence="6">Multi-pass membrane protein</topology>
    </subcellularLocation>
    <subcellularLocation>
        <location evidence="1">Membrane</location>
        <topology evidence="1">Multi-pass membrane protein</topology>
    </subcellularLocation>
</comment>
<dbReference type="InterPro" id="IPR047817">
    <property type="entry name" value="ABC2_TM_bact-type"/>
</dbReference>
<organism evidence="8 9">
    <name type="scientific">Planobispora longispora</name>
    <dbReference type="NCBI Taxonomy" id="28887"/>
    <lineage>
        <taxon>Bacteria</taxon>
        <taxon>Bacillati</taxon>
        <taxon>Actinomycetota</taxon>
        <taxon>Actinomycetes</taxon>
        <taxon>Streptosporangiales</taxon>
        <taxon>Streptosporangiaceae</taxon>
        <taxon>Planobispora</taxon>
    </lineage>
</organism>
<keyword evidence="6" id="KW-0813">Transport</keyword>
<feature type="transmembrane region" description="Helical" evidence="6">
    <location>
        <begin position="131"/>
        <end position="156"/>
    </location>
</feature>
<dbReference type="PIRSF" id="PIRSF006648">
    <property type="entry name" value="DrrB"/>
    <property type="match status" value="1"/>
</dbReference>
<dbReference type="GO" id="GO:0043190">
    <property type="term" value="C:ATP-binding cassette (ABC) transporter complex"/>
    <property type="evidence" value="ECO:0007669"/>
    <property type="project" value="InterPro"/>
</dbReference>
<keyword evidence="4 6" id="KW-0472">Membrane</keyword>
<dbReference type="EMBL" id="BOOH01000044">
    <property type="protein sequence ID" value="GIH78875.1"/>
    <property type="molecule type" value="Genomic_DNA"/>
</dbReference>
<sequence length="244" mass="26220">MTVGALIWTELKVLSRSVEFLVVTIAFPMVFFLVMSEVFGSDRAGGLDMNTYMMISMAAFGAMSVAFAVGPRVGLERQAGWNRQLRLTPLPGWGYVAVKITVAMILALPAVLLVFLAGLLVKGIELTAGQWLAIVLSCWISSLPFAVLGLLIGMAVKPESAQPLGLAVYLPMAMLGGLWMPVDILPGFMASLAKALPSYWLAEITRDRLTGTALDLLGVGVMAAWFLVALTLVIGLYRRDAARV</sequence>
<keyword evidence="6" id="KW-1003">Cell membrane</keyword>
<keyword evidence="9" id="KW-1185">Reference proteome</keyword>
<feature type="transmembrane region" description="Helical" evidence="6">
    <location>
        <begin position="52"/>
        <end position="73"/>
    </location>
</feature>
<keyword evidence="3 6" id="KW-1133">Transmembrane helix</keyword>
<dbReference type="InterPro" id="IPR000412">
    <property type="entry name" value="ABC_2_transport"/>
</dbReference>
<dbReference type="GO" id="GO:0140359">
    <property type="term" value="F:ABC-type transporter activity"/>
    <property type="evidence" value="ECO:0007669"/>
    <property type="project" value="InterPro"/>
</dbReference>
<keyword evidence="5" id="KW-0046">Antibiotic resistance</keyword>
<evidence type="ECO:0000256" key="2">
    <source>
        <dbReference type="ARBA" id="ARBA00022692"/>
    </source>
</evidence>
<feature type="domain" description="ABC transmembrane type-2" evidence="7">
    <location>
        <begin position="19"/>
        <end position="240"/>
    </location>
</feature>
<evidence type="ECO:0000313" key="8">
    <source>
        <dbReference type="EMBL" id="GIH78875.1"/>
    </source>
</evidence>
<reference evidence="8 9" key="1">
    <citation type="submission" date="2021-01" db="EMBL/GenBank/DDBJ databases">
        <title>Whole genome shotgun sequence of Planobispora longispora NBRC 13918.</title>
        <authorList>
            <person name="Komaki H."/>
            <person name="Tamura T."/>
        </authorList>
    </citation>
    <scope>NUCLEOTIDE SEQUENCE [LARGE SCALE GENOMIC DNA]</scope>
    <source>
        <strain evidence="8 9">NBRC 13918</strain>
    </source>
</reference>
<dbReference type="PROSITE" id="PS51012">
    <property type="entry name" value="ABC_TM2"/>
    <property type="match status" value="1"/>
</dbReference>
<feature type="transmembrane region" description="Helical" evidence="6">
    <location>
        <begin position="93"/>
        <end position="119"/>
    </location>
</feature>
<feature type="transmembrane region" description="Helical" evidence="6">
    <location>
        <begin position="168"/>
        <end position="193"/>
    </location>
</feature>
<dbReference type="Proteomes" id="UP000616724">
    <property type="component" value="Unassembled WGS sequence"/>
</dbReference>
<accession>A0A8J3W7I7</accession>
<dbReference type="GO" id="GO:0046677">
    <property type="term" value="P:response to antibiotic"/>
    <property type="evidence" value="ECO:0007669"/>
    <property type="project" value="UniProtKB-KW"/>
</dbReference>
<feature type="transmembrane region" description="Helical" evidence="6">
    <location>
        <begin position="20"/>
        <end position="40"/>
    </location>
</feature>
<name>A0A8J3W7I7_9ACTN</name>
<dbReference type="Pfam" id="PF01061">
    <property type="entry name" value="ABC2_membrane"/>
    <property type="match status" value="1"/>
</dbReference>
<dbReference type="AlphaFoldDB" id="A0A8J3W7I7"/>
<protein>
    <recommendedName>
        <fullName evidence="6">Transport permease protein</fullName>
    </recommendedName>
</protein>
<dbReference type="InterPro" id="IPR013525">
    <property type="entry name" value="ABC2_TM"/>
</dbReference>
<evidence type="ECO:0000256" key="6">
    <source>
        <dbReference type="RuleBase" id="RU361157"/>
    </source>
</evidence>
<dbReference type="PANTHER" id="PTHR43229">
    <property type="entry name" value="NODULATION PROTEIN J"/>
    <property type="match status" value="1"/>
</dbReference>
<keyword evidence="2 6" id="KW-0812">Transmembrane</keyword>
<dbReference type="InterPro" id="IPR051784">
    <property type="entry name" value="Nod_factor_ABC_transporter"/>
</dbReference>
<feature type="transmembrane region" description="Helical" evidence="6">
    <location>
        <begin position="214"/>
        <end position="237"/>
    </location>
</feature>
<evidence type="ECO:0000256" key="4">
    <source>
        <dbReference type="ARBA" id="ARBA00023136"/>
    </source>
</evidence>
<comment type="similarity">
    <text evidence="6">Belongs to the ABC-2 integral membrane protein family.</text>
</comment>
<evidence type="ECO:0000313" key="9">
    <source>
        <dbReference type="Proteomes" id="UP000616724"/>
    </source>
</evidence>
<evidence type="ECO:0000256" key="5">
    <source>
        <dbReference type="ARBA" id="ARBA00023251"/>
    </source>
</evidence>
<evidence type="ECO:0000256" key="1">
    <source>
        <dbReference type="ARBA" id="ARBA00004141"/>
    </source>
</evidence>
<dbReference type="PANTHER" id="PTHR43229:SF2">
    <property type="entry name" value="NODULATION PROTEIN J"/>
    <property type="match status" value="1"/>
</dbReference>
<gene>
    <name evidence="8" type="ORF">Plo01_53040</name>
</gene>
<evidence type="ECO:0000259" key="7">
    <source>
        <dbReference type="PROSITE" id="PS51012"/>
    </source>
</evidence>